<organism evidence="11 12">
    <name type="scientific">Sciurus vulgaris</name>
    <name type="common">Eurasian red squirrel</name>
    <dbReference type="NCBI Taxonomy" id="55149"/>
    <lineage>
        <taxon>Eukaryota</taxon>
        <taxon>Metazoa</taxon>
        <taxon>Chordata</taxon>
        <taxon>Craniata</taxon>
        <taxon>Vertebrata</taxon>
        <taxon>Euteleostomi</taxon>
        <taxon>Mammalia</taxon>
        <taxon>Eutheria</taxon>
        <taxon>Euarchontoglires</taxon>
        <taxon>Glires</taxon>
        <taxon>Rodentia</taxon>
        <taxon>Sciuromorpha</taxon>
        <taxon>Sciuridae</taxon>
        <taxon>Sciurinae</taxon>
        <taxon>Sciurini</taxon>
        <taxon>Sciurus</taxon>
    </lineage>
</organism>
<dbReference type="PANTHER" id="PTHR10131">
    <property type="entry name" value="TNF RECEPTOR ASSOCIATED FACTOR"/>
    <property type="match status" value="1"/>
</dbReference>
<evidence type="ECO:0000256" key="8">
    <source>
        <dbReference type="SAM" id="Coils"/>
    </source>
</evidence>
<dbReference type="PANTHER" id="PTHR10131:SF96">
    <property type="entry name" value="TNF RECEPTOR-ASSOCIATED FACTOR 1"/>
    <property type="match status" value="1"/>
</dbReference>
<keyword evidence="2" id="KW-0597">Phosphoprotein</keyword>
<dbReference type="CDD" id="cd03779">
    <property type="entry name" value="MATH_TRAF1"/>
    <property type="match status" value="1"/>
</dbReference>
<dbReference type="InterPro" id="IPR032070">
    <property type="entry name" value="TRAF_BIRC3-bd"/>
</dbReference>
<dbReference type="Proteomes" id="UP000694564">
    <property type="component" value="Chromosome 15"/>
</dbReference>
<dbReference type="GO" id="GO:0043122">
    <property type="term" value="P:regulation of canonical NF-kappaB signal transduction"/>
    <property type="evidence" value="ECO:0007669"/>
    <property type="project" value="TreeGrafter"/>
</dbReference>
<dbReference type="AlphaFoldDB" id="A0A8D2D4C4"/>
<keyword evidence="7" id="KW-0862">Zinc</keyword>
<evidence type="ECO:0000256" key="4">
    <source>
        <dbReference type="ARBA" id="ARBA00022843"/>
    </source>
</evidence>
<evidence type="ECO:0000313" key="11">
    <source>
        <dbReference type="Ensembl" id="ENSSVLP00005019388.1"/>
    </source>
</evidence>
<feature type="domain" description="MATH" evidence="10">
    <location>
        <begin position="259"/>
        <end position="405"/>
    </location>
</feature>
<evidence type="ECO:0000256" key="1">
    <source>
        <dbReference type="ARBA" id="ARBA00022499"/>
    </source>
</evidence>
<comment type="function">
    <text evidence="6">Adapter molecule that regulates the activation of NF-kappa-B and JNK. Plays a role in the regulation of cell survival and apoptosis. The heterotrimer formed by TRAF1 and TRAF2 is part of a E3 ubiquitin-protein ligase complex that promotes ubiquitination of target proteins, such as MAP3K14. The TRAF1/TRAF2 complex recruits the antiapoptotic E3 protein-ubiquitin ligases BIRC2 and BIRC3 to TNFRSF1B/TNFR2.</text>
</comment>
<evidence type="ECO:0000313" key="12">
    <source>
        <dbReference type="Proteomes" id="UP000694564"/>
    </source>
</evidence>
<feature type="region of interest" description="Disordered" evidence="9">
    <location>
        <begin position="1"/>
        <end position="22"/>
    </location>
</feature>
<dbReference type="InterPro" id="IPR008974">
    <property type="entry name" value="TRAF-like"/>
</dbReference>
<dbReference type="GO" id="GO:0005737">
    <property type="term" value="C:cytoplasm"/>
    <property type="evidence" value="ECO:0007669"/>
    <property type="project" value="UniProtKB-SubCell"/>
</dbReference>
<evidence type="ECO:0000256" key="2">
    <source>
        <dbReference type="ARBA" id="ARBA00022553"/>
    </source>
</evidence>
<accession>A0A8D2D4C4</accession>
<keyword evidence="12" id="KW-1185">Reference proteome</keyword>
<keyword evidence="1" id="KW-1017">Isopeptide bond</keyword>
<keyword evidence="7" id="KW-0963">Cytoplasm</keyword>
<evidence type="ECO:0000259" key="10">
    <source>
        <dbReference type="PROSITE" id="PS50144"/>
    </source>
</evidence>
<dbReference type="GO" id="GO:0035631">
    <property type="term" value="C:CD40 receptor complex"/>
    <property type="evidence" value="ECO:0007669"/>
    <property type="project" value="UniProtKB-ARBA"/>
</dbReference>
<dbReference type="FunFam" id="2.60.210.10:FF:000001">
    <property type="entry name" value="TNF receptor-associated factor"/>
    <property type="match status" value="1"/>
</dbReference>
<dbReference type="OrthoDB" id="6499288at2759"/>
<feature type="coiled-coil region" evidence="8">
    <location>
        <begin position="180"/>
        <end position="256"/>
    </location>
</feature>
<dbReference type="InterPro" id="IPR012227">
    <property type="entry name" value="TNF_rcpt-assoc_TRAF_met"/>
</dbReference>
<dbReference type="GO" id="GO:0006915">
    <property type="term" value="P:apoptotic process"/>
    <property type="evidence" value="ECO:0007669"/>
    <property type="project" value="UniProtKB-KW"/>
</dbReference>
<proteinExistence type="inferred from homology"/>
<dbReference type="InterPro" id="IPR049342">
    <property type="entry name" value="TRAF1-6_MATH_dom"/>
</dbReference>
<dbReference type="GO" id="GO:0008270">
    <property type="term" value="F:zinc ion binding"/>
    <property type="evidence" value="ECO:0007669"/>
    <property type="project" value="UniProtKB-UniRule"/>
</dbReference>
<sequence length="409" mass="45249">MASSSASSPRPAPDENEFPFGCPRAVCRDPPEPRALRCTACLSENLRNSPDGICPKCRGDNLQSESPGSLLTQEKVPPEVAEAGARCPFAGVGCSFKGSPQSMQEHEASSQACHLHLLLGFMKHWKAPLGAGPGSGPTALEQNLSDLQLQAAGEVDCYRAPCSESQEELALQHFMKEKLLAELEEKLRVFENIVAVLNKEVEASHLALAASVHQSQLDREHILSLEQRVVELQQTLAQKDQALGKLEQSLRLMEEASFDGTFLWKITNVARRCHESACGRTISLFSPAFYTAKYGYKLCLRLYLNGDGSGKRTHLSLFIVLMRGEYDALLPWPFRNKVTFMLLDQNNREHAIDAFRPDLSSASFQRPQSETNVASGCPLFFPLSRLHSPKHAYVKDDTMFLKCIVETSA</sequence>
<dbReference type="GO" id="GO:0031625">
    <property type="term" value="F:ubiquitin protein ligase binding"/>
    <property type="evidence" value="ECO:0007669"/>
    <property type="project" value="Ensembl"/>
</dbReference>
<keyword evidence="7" id="KW-0479">Metal-binding</keyword>
<dbReference type="FunFam" id="1.20.5.110:FF:000053">
    <property type="entry name" value="TNF receptor-associated factor"/>
    <property type="match status" value="1"/>
</dbReference>
<name>A0A8D2D4C4_SCIVU</name>
<dbReference type="InterPro" id="IPR037306">
    <property type="entry name" value="TRAF1_MATH"/>
</dbReference>
<dbReference type="PROSITE" id="PS50144">
    <property type="entry name" value="MATH"/>
    <property type="match status" value="1"/>
</dbReference>
<dbReference type="Ensembl" id="ENSSVLT00005021596.1">
    <property type="protein sequence ID" value="ENSSVLP00005019388.1"/>
    <property type="gene ID" value="ENSSVLG00005015542.1"/>
</dbReference>
<dbReference type="GO" id="GO:0009898">
    <property type="term" value="C:cytoplasmic side of plasma membrane"/>
    <property type="evidence" value="ECO:0007669"/>
    <property type="project" value="UniProtKB-ARBA"/>
</dbReference>
<dbReference type="Pfam" id="PF16673">
    <property type="entry name" value="TRAF_BIRC3_bd"/>
    <property type="match status" value="1"/>
</dbReference>
<dbReference type="Gene3D" id="2.60.210.10">
    <property type="entry name" value="Apoptosis, Tumor Necrosis Factor Receptor Associated Protein 2, Chain A"/>
    <property type="match status" value="1"/>
</dbReference>
<reference evidence="11" key="1">
    <citation type="submission" date="2025-08" db="UniProtKB">
        <authorList>
            <consortium name="Ensembl"/>
        </authorList>
    </citation>
    <scope>IDENTIFICATION</scope>
</reference>
<evidence type="ECO:0000256" key="9">
    <source>
        <dbReference type="SAM" id="MobiDB-lite"/>
    </source>
</evidence>
<evidence type="ECO:0000256" key="5">
    <source>
        <dbReference type="ARBA" id="ARBA00023054"/>
    </source>
</evidence>
<comment type="subcellular location">
    <subcellularLocation>
        <location evidence="7">Cytoplasm</location>
    </subcellularLocation>
</comment>
<dbReference type="GO" id="GO:2001236">
    <property type="term" value="P:regulation of extrinsic apoptotic signaling pathway"/>
    <property type="evidence" value="ECO:0007669"/>
    <property type="project" value="Ensembl"/>
</dbReference>
<keyword evidence="4" id="KW-0832">Ubl conjugation</keyword>
<evidence type="ECO:0000256" key="6">
    <source>
        <dbReference type="ARBA" id="ARBA00055962"/>
    </source>
</evidence>
<dbReference type="GO" id="GO:0005164">
    <property type="term" value="F:tumor necrosis factor receptor binding"/>
    <property type="evidence" value="ECO:0007669"/>
    <property type="project" value="UniProtKB-UniRule"/>
</dbReference>
<keyword evidence="5 8" id="KW-0175">Coiled coil</keyword>
<dbReference type="GO" id="GO:0031996">
    <property type="term" value="F:thioesterase binding"/>
    <property type="evidence" value="ECO:0007669"/>
    <property type="project" value="Ensembl"/>
</dbReference>
<protein>
    <recommendedName>
        <fullName evidence="7">TNF receptor-associated factor</fullName>
    </recommendedName>
</protein>
<dbReference type="InterPro" id="IPR002083">
    <property type="entry name" value="MATH/TRAF_dom"/>
</dbReference>
<comment type="similarity">
    <text evidence="7">Belongs to the TNF receptor-associated factor family.</text>
</comment>
<dbReference type="Pfam" id="PF21355">
    <property type="entry name" value="TRAF-mep_MATH"/>
    <property type="match status" value="1"/>
</dbReference>
<evidence type="ECO:0000256" key="7">
    <source>
        <dbReference type="PIRNR" id="PIRNR015614"/>
    </source>
</evidence>
<keyword evidence="3" id="KW-0053">Apoptosis</keyword>
<dbReference type="Gene3D" id="1.20.5.110">
    <property type="match status" value="1"/>
</dbReference>
<evidence type="ECO:0000256" key="3">
    <source>
        <dbReference type="ARBA" id="ARBA00022703"/>
    </source>
</evidence>
<dbReference type="SUPFAM" id="SSF49599">
    <property type="entry name" value="TRAF domain-like"/>
    <property type="match status" value="1"/>
</dbReference>
<reference evidence="11" key="2">
    <citation type="submission" date="2025-09" db="UniProtKB">
        <authorList>
            <consortium name="Ensembl"/>
        </authorList>
    </citation>
    <scope>IDENTIFICATION</scope>
</reference>
<gene>
    <name evidence="11" type="primary">TRAF1</name>
</gene>
<dbReference type="PIRSF" id="PIRSF015614">
    <property type="entry name" value="TRAF"/>
    <property type="match status" value="1"/>
</dbReference>
<dbReference type="GeneTree" id="ENSGT00940000161076"/>
<dbReference type="GO" id="GO:0042802">
    <property type="term" value="F:identical protein binding"/>
    <property type="evidence" value="ECO:0007669"/>
    <property type="project" value="Ensembl"/>
</dbReference>
<dbReference type="GO" id="GO:0007165">
    <property type="term" value="P:signal transduction"/>
    <property type="evidence" value="ECO:0007669"/>
    <property type="project" value="InterPro"/>
</dbReference>
<dbReference type="SMART" id="SM00061">
    <property type="entry name" value="MATH"/>
    <property type="match status" value="1"/>
</dbReference>